<dbReference type="AlphaFoldDB" id="A0A443QCP8"/>
<evidence type="ECO:0000256" key="5">
    <source>
        <dbReference type="ARBA" id="ARBA00023015"/>
    </source>
</evidence>
<evidence type="ECO:0000256" key="3">
    <source>
        <dbReference type="ARBA" id="ARBA00022491"/>
    </source>
</evidence>
<dbReference type="OrthoDB" id="8964853at2759"/>
<reference evidence="14 15" key="1">
    <citation type="journal article" date="2018" name="Gigascience">
        <title>Genomes of trombidid mites reveal novel predicted allergens and laterally-transferred genes associated with secondary metabolism.</title>
        <authorList>
            <person name="Dong X."/>
            <person name="Chaisiri K."/>
            <person name="Xia D."/>
            <person name="Armstrong S.D."/>
            <person name="Fang Y."/>
            <person name="Donnelly M.J."/>
            <person name="Kadowaki T."/>
            <person name="McGarry J.W."/>
            <person name="Darby A.C."/>
            <person name="Makepeace B.L."/>
        </authorList>
    </citation>
    <scope>NUCLEOTIDE SEQUENCE [LARGE SCALE GENOMIC DNA]</scope>
    <source>
        <strain evidence="14">UoL-WK</strain>
    </source>
</reference>
<keyword evidence="3" id="KW-0678">Repressor</keyword>
<sequence length="187" mass="20323">MSDEDKDVDIDTDADKRAHHNALERKRRDHIKDSFTSLRDSVPSLHGEKVKPYKASRAQILKKAAEYIQLMRRKNSAHQQDIDDIKKQNKILEEQTLEKAKAAGLANYSGTSILDNKSKSESISSFDGISDSESSEGDGAATNGSSGSLSALGQHAFGPPNKKVKVTSNNTTDSSNAAMNPTMASFV</sequence>
<evidence type="ECO:0000313" key="15">
    <source>
        <dbReference type="Proteomes" id="UP000285301"/>
    </source>
</evidence>
<dbReference type="InterPro" id="IPR036638">
    <property type="entry name" value="HLH_DNA-bd_sf"/>
</dbReference>
<dbReference type="GO" id="GO:0046983">
    <property type="term" value="F:protein dimerization activity"/>
    <property type="evidence" value="ECO:0007669"/>
    <property type="project" value="InterPro"/>
</dbReference>
<feature type="compositionally biased region" description="Polar residues" evidence="12">
    <location>
        <begin position="142"/>
        <end position="151"/>
    </location>
</feature>
<comment type="similarity">
    <text evidence="1">Belongs to the MAX family.</text>
</comment>
<feature type="compositionally biased region" description="Basic and acidic residues" evidence="12">
    <location>
        <begin position="13"/>
        <end position="25"/>
    </location>
</feature>
<dbReference type="PROSITE" id="PS50888">
    <property type="entry name" value="BHLH"/>
    <property type="match status" value="1"/>
</dbReference>
<keyword evidence="11" id="KW-0175">Coiled coil</keyword>
<evidence type="ECO:0000256" key="4">
    <source>
        <dbReference type="ARBA" id="ARBA00022553"/>
    </source>
</evidence>
<dbReference type="SUPFAM" id="SSF47459">
    <property type="entry name" value="HLH, helix-loop-helix DNA-binding domain"/>
    <property type="match status" value="1"/>
</dbReference>
<feature type="domain" description="BHLH" evidence="13">
    <location>
        <begin position="15"/>
        <end position="71"/>
    </location>
</feature>
<feature type="compositionally biased region" description="Low complexity" evidence="12">
    <location>
        <begin position="121"/>
        <end position="132"/>
    </location>
</feature>
<evidence type="ECO:0000313" key="14">
    <source>
        <dbReference type="EMBL" id="RWS00777.1"/>
    </source>
</evidence>
<dbReference type="PANTHER" id="PTHR10328">
    <property type="entry name" value="PROTEIN MAX MYC-ASSOCIATED FACTOR X"/>
    <property type="match status" value="1"/>
</dbReference>
<evidence type="ECO:0000256" key="8">
    <source>
        <dbReference type="ARBA" id="ARBA00023163"/>
    </source>
</evidence>
<keyword evidence="15" id="KW-1185">Reference proteome</keyword>
<feature type="coiled-coil region" evidence="11">
    <location>
        <begin position="68"/>
        <end position="95"/>
    </location>
</feature>
<keyword evidence="7" id="KW-0010">Activator</keyword>
<keyword evidence="9" id="KW-0539">Nucleus</keyword>
<keyword evidence="6" id="KW-0238">DNA-binding</keyword>
<feature type="compositionally biased region" description="Acidic residues" evidence="12">
    <location>
        <begin position="1"/>
        <end position="12"/>
    </location>
</feature>
<dbReference type="STRING" id="1965070.A0A443QCP8"/>
<dbReference type="InterPro" id="IPR011598">
    <property type="entry name" value="bHLH_dom"/>
</dbReference>
<dbReference type="GO" id="GO:0090575">
    <property type="term" value="C:RNA polymerase II transcription regulator complex"/>
    <property type="evidence" value="ECO:0007669"/>
    <property type="project" value="TreeGrafter"/>
</dbReference>
<dbReference type="SMART" id="SM00353">
    <property type="entry name" value="HLH"/>
    <property type="match status" value="1"/>
</dbReference>
<comment type="caution">
    <text evidence="14">The sequence shown here is derived from an EMBL/GenBank/DDBJ whole genome shotgun (WGS) entry which is preliminary data.</text>
</comment>
<dbReference type="PANTHER" id="PTHR10328:SF3">
    <property type="entry name" value="PROTEIN MAX"/>
    <property type="match status" value="1"/>
</dbReference>
<dbReference type="Gene3D" id="4.10.280.10">
    <property type="entry name" value="Helix-loop-helix DNA-binding domain"/>
    <property type="match status" value="1"/>
</dbReference>
<organism evidence="14 15">
    <name type="scientific">Dinothrombium tinctorium</name>
    <dbReference type="NCBI Taxonomy" id="1965070"/>
    <lineage>
        <taxon>Eukaryota</taxon>
        <taxon>Metazoa</taxon>
        <taxon>Ecdysozoa</taxon>
        <taxon>Arthropoda</taxon>
        <taxon>Chelicerata</taxon>
        <taxon>Arachnida</taxon>
        <taxon>Acari</taxon>
        <taxon>Acariformes</taxon>
        <taxon>Trombidiformes</taxon>
        <taxon>Prostigmata</taxon>
        <taxon>Anystina</taxon>
        <taxon>Parasitengona</taxon>
        <taxon>Trombidioidea</taxon>
        <taxon>Trombidiidae</taxon>
        <taxon>Dinothrombium</taxon>
    </lineage>
</organism>
<keyword evidence="5" id="KW-0805">Transcription regulation</keyword>
<feature type="compositionally biased region" description="Polar residues" evidence="12">
    <location>
        <begin position="166"/>
        <end position="187"/>
    </location>
</feature>
<evidence type="ECO:0000256" key="12">
    <source>
        <dbReference type="SAM" id="MobiDB-lite"/>
    </source>
</evidence>
<keyword evidence="4" id="KW-0597">Phosphoprotein</keyword>
<dbReference type="Proteomes" id="UP000285301">
    <property type="component" value="Unassembled WGS sequence"/>
</dbReference>
<accession>A0A443QCP8</accession>
<gene>
    <name evidence="14" type="ORF">B4U79_03790</name>
</gene>
<evidence type="ECO:0000256" key="2">
    <source>
        <dbReference type="ARBA" id="ARBA00017633"/>
    </source>
</evidence>
<dbReference type="GO" id="GO:0045944">
    <property type="term" value="P:positive regulation of transcription by RNA polymerase II"/>
    <property type="evidence" value="ECO:0007669"/>
    <property type="project" value="TreeGrafter"/>
</dbReference>
<keyword evidence="8" id="KW-0804">Transcription</keyword>
<evidence type="ECO:0000256" key="1">
    <source>
        <dbReference type="ARBA" id="ARBA00007628"/>
    </source>
</evidence>
<evidence type="ECO:0000256" key="6">
    <source>
        <dbReference type="ARBA" id="ARBA00023125"/>
    </source>
</evidence>
<evidence type="ECO:0000256" key="11">
    <source>
        <dbReference type="SAM" id="Coils"/>
    </source>
</evidence>
<dbReference type="EMBL" id="NCKU01010522">
    <property type="protein sequence ID" value="RWS00777.1"/>
    <property type="molecule type" value="Genomic_DNA"/>
</dbReference>
<name>A0A443QCP8_9ACAR</name>
<evidence type="ECO:0000256" key="10">
    <source>
        <dbReference type="ARBA" id="ARBA00029944"/>
    </source>
</evidence>
<feature type="region of interest" description="Disordered" evidence="12">
    <location>
        <begin position="108"/>
        <end position="187"/>
    </location>
</feature>
<evidence type="ECO:0000259" key="13">
    <source>
        <dbReference type="PROSITE" id="PS50888"/>
    </source>
</evidence>
<feature type="region of interest" description="Disordered" evidence="12">
    <location>
        <begin position="1"/>
        <end position="25"/>
    </location>
</feature>
<dbReference type="CDD" id="cd11406">
    <property type="entry name" value="bHLHzip_Max"/>
    <property type="match status" value="1"/>
</dbReference>
<dbReference type="GO" id="GO:0003677">
    <property type="term" value="F:DNA binding"/>
    <property type="evidence" value="ECO:0007669"/>
    <property type="project" value="UniProtKB-KW"/>
</dbReference>
<dbReference type="FunFam" id="4.10.280.10:FF:000023">
    <property type="entry name" value="MAX isoform 13"/>
    <property type="match status" value="1"/>
</dbReference>
<dbReference type="Pfam" id="PF00010">
    <property type="entry name" value="HLH"/>
    <property type="match status" value="1"/>
</dbReference>
<evidence type="ECO:0000256" key="7">
    <source>
        <dbReference type="ARBA" id="ARBA00023159"/>
    </source>
</evidence>
<dbReference type="GO" id="GO:0003700">
    <property type="term" value="F:DNA-binding transcription factor activity"/>
    <property type="evidence" value="ECO:0007669"/>
    <property type="project" value="TreeGrafter"/>
</dbReference>
<evidence type="ECO:0000256" key="9">
    <source>
        <dbReference type="ARBA" id="ARBA00023242"/>
    </source>
</evidence>
<proteinExistence type="inferred from homology"/>
<protein>
    <recommendedName>
        <fullName evidence="2">Protein max</fullName>
    </recommendedName>
    <alternativeName>
        <fullName evidence="10">Myc-associated factor X</fullName>
    </alternativeName>
</protein>